<proteinExistence type="predicted"/>
<accession>A0A4R8I8U9</accession>
<evidence type="ECO:0000313" key="1">
    <source>
        <dbReference type="EMBL" id="TDX86064.1"/>
    </source>
</evidence>
<dbReference type="OrthoDB" id="710536at2"/>
<gene>
    <name evidence="1" type="ORF">B0I22_0165</name>
</gene>
<sequence length="97" mass="11399">MITYREQIIETINNLIEARQIVFEQIINLAMSDELKHLQDAFDEGDVYSFSLKHFENLEDENIQNLVKLCQTNEQTIFSMMNTNGIKDEEVNLNEDN</sequence>
<dbReference type="EMBL" id="SOEO01000001">
    <property type="protein sequence ID" value="TDX86064.1"/>
    <property type="molecule type" value="Genomic_DNA"/>
</dbReference>
<dbReference type="AlphaFoldDB" id="A0A4R8I8U9"/>
<name>A0A4R8I8U9_9FLAO</name>
<comment type="caution">
    <text evidence="1">The sequence shown here is derived from an EMBL/GenBank/DDBJ whole genome shotgun (WGS) entry which is preliminary data.</text>
</comment>
<dbReference type="RefSeq" id="WP_133942707.1">
    <property type="nucleotide sequence ID" value="NZ_SOEO01000001.1"/>
</dbReference>
<keyword evidence="2" id="KW-1185">Reference proteome</keyword>
<reference evidence="1 2" key="1">
    <citation type="submission" date="2019-03" db="EMBL/GenBank/DDBJ databases">
        <title>Genomic Encyclopedia of Type Strains, Phase III (KMG-III): the genomes of soil and plant-associated and newly described type strains.</title>
        <authorList>
            <person name="Whitman W."/>
        </authorList>
    </citation>
    <scope>NUCLEOTIDE SEQUENCE [LARGE SCALE GENOMIC DNA]</scope>
    <source>
        <strain evidence="1 2">CGMCC 1.12802</strain>
    </source>
</reference>
<dbReference type="Proteomes" id="UP000295313">
    <property type="component" value="Unassembled WGS sequence"/>
</dbReference>
<organism evidence="1 2">
    <name type="scientific">Epilithonimonas xixisoli</name>
    <dbReference type="NCBI Taxonomy" id="1476462"/>
    <lineage>
        <taxon>Bacteria</taxon>
        <taxon>Pseudomonadati</taxon>
        <taxon>Bacteroidota</taxon>
        <taxon>Flavobacteriia</taxon>
        <taxon>Flavobacteriales</taxon>
        <taxon>Weeksellaceae</taxon>
        <taxon>Chryseobacterium group</taxon>
        <taxon>Epilithonimonas</taxon>
    </lineage>
</organism>
<protein>
    <submittedName>
        <fullName evidence="1">Uncharacterized protein</fullName>
    </submittedName>
</protein>
<evidence type="ECO:0000313" key="2">
    <source>
        <dbReference type="Proteomes" id="UP000295313"/>
    </source>
</evidence>